<keyword evidence="2" id="KW-1185">Reference proteome</keyword>
<protein>
    <submittedName>
        <fullName evidence="1">Uncharacterized protein</fullName>
    </submittedName>
</protein>
<accession>A0AAD9I474</accession>
<reference evidence="1" key="1">
    <citation type="journal article" date="2023" name="Mol. Plant Microbe Interact.">
        <title>Elucidating the Obligate Nature and Biological Capacity of an Invasive Fungal Corn Pathogen.</title>
        <authorList>
            <person name="MacCready J.S."/>
            <person name="Roggenkamp E.M."/>
            <person name="Gdanetz K."/>
            <person name="Chilvers M.I."/>
        </authorList>
    </citation>
    <scope>NUCLEOTIDE SEQUENCE</scope>
    <source>
        <strain evidence="1">PM02</strain>
    </source>
</reference>
<dbReference type="AlphaFoldDB" id="A0AAD9I474"/>
<dbReference type="Proteomes" id="UP001217918">
    <property type="component" value="Unassembled WGS sequence"/>
</dbReference>
<sequence length="19" mass="2094">MEIKLYQSLVGTAIPLLGF</sequence>
<organism evidence="1 2">
    <name type="scientific">Phyllachora maydis</name>
    <dbReference type="NCBI Taxonomy" id="1825666"/>
    <lineage>
        <taxon>Eukaryota</taxon>
        <taxon>Fungi</taxon>
        <taxon>Dikarya</taxon>
        <taxon>Ascomycota</taxon>
        <taxon>Pezizomycotina</taxon>
        <taxon>Sordariomycetes</taxon>
        <taxon>Sordariomycetidae</taxon>
        <taxon>Phyllachorales</taxon>
        <taxon>Phyllachoraceae</taxon>
        <taxon>Phyllachora</taxon>
    </lineage>
</organism>
<name>A0AAD9I474_9PEZI</name>
<gene>
    <name evidence="1" type="ORF">P8C59_005328</name>
</gene>
<dbReference type="EMBL" id="JAQQPM010000004">
    <property type="protein sequence ID" value="KAK2070866.1"/>
    <property type="molecule type" value="Genomic_DNA"/>
</dbReference>
<evidence type="ECO:0000313" key="1">
    <source>
        <dbReference type="EMBL" id="KAK2070866.1"/>
    </source>
</evidence>
<evidence type="ECO:0000313" key="2">
    <source>
        <dbReference type="Proteomes" id="UP001217918"/>
    </source>
</evidence>
<proteinExistence type="predicted"/>
<comment type="caution">
    <text evidence="1">The sequence shown here is derived from an EMBL/GenBank/DDBJ whole genome shotgun (WGS) entry which is preliminary data.</text>
</comment>